<organism evidence="2 3">
    <name type="scientific">Rhodococcus rhodnii</name>
    <dbReference type="NCBI Taxonomy" id="38312"/>
    <lineage>
        <taxon>Bacteria</taxon>
        <taxon>Bacillati</taxon>
        <taxon>Actinomycetota</taxon>
        <taxon>Actinomycetes</taxon>
        <taxon>Mycobacteriales</taxon>
        <taxon>Nocardiaceae</taxon>
        <taxon>Rhodococcus</taxon>
    </lineage>
</organism>
<dbReference type="RefSeq" id="WP_010838422.1">
    <property type="nucleotide sequence ID" value="NZ_QRCM01000001.1"/>
</dbReference>
<comment type="caution">
    <text evidence="2">The sequence shown here is derived from an EMBL/GenBank/DDBJ whole genome shotgun (WGS) entry which is preliminary data.</text>
</comment>
<name>A0A6P2CDW2_9NOCA</name>
<evidence type="ECO:0000313" key="3">
    <source>
        <dbReference type="Proteomes" id="UP000471120"/>
    </source>
</evidence>
<keyword evidence="1" id="KW-0472">Membrane</keyword>
<gene>
    <name evidence="2" type="ORF">DW322_11580</name>
</gene>
<accession>A0A6P2CDW2</accession>
<proteinExistence type="predicted"/>
<dbReference type="AlphaFoldDB" id="A0A6P2CDW2"/>
<feature type="transmembrane region" description="Helical" evidence="1">
    <location>
        <begin position="34"/>
        <end position="52"/>
    </location>
</feature>
<sequence>MMQRDSLGRPWHSDFVTVLANAADSAPANTAIQFAFWVLLILGFAALGLFPVHHRLKVWYRRKTAAPTDIQKSRISELFNGRSIVTVDPRNYTISVAEMNAIANSFGYYYIGETGYTFGSVKVAFQMLPSPPSPRLPTLRHRWSAYPTQLR</sequence>
<reference evidence="2 3" key="1">
    <citation type="submission" date="2018-07" db="EMBL/GenBank/DDBJ databases">
        <title>Genome sequence of Rhodococcus rhodnii ATCC 35071 from Rhodnius prolixus.</title>
        <authorList>
            <person name="Patel V."/>
            <person name="Vogel K.J."/>
        </authorList>
    </citation>
    <scope>NUCLEOTIDE SEQUENCE [LARGE SCALE GENOMIC DNA]</scope>
    <source>
        <strain evidence="2 3">ATCC 35071</strain>
    </source>
</reference>
<protein>
    <submittedName>
        <fullName evidence="2">Uncharacterized protein</fullName>
    </submittedName>
</protein>
<dbReference type="EMBL" id="QRCM01000001">
    <property type="protein sequence ID" value="TXG90745.1"/>
    <property type="molecule type" value="Genomic_DNA"/>
</dbReference>
<keyword evidence="1" id="KW-1133">Transmembrane helix</keyword>
<dbReference type="Proteomes" id="UP000471120">
    <property type="component" value="Unassembled WGS sequence"/>
</dbReference>
<evidence type="ECO:0000313" key="2">
    <source>
        <dbReference type="EMBL" id="TXG90745.1"/>
    </source>
</evidence>
<keyword evidence="1" id="KW-0812">Transmembrane</keyword>
<evidence type="ECO:0000256" key="1">
    <source>
        <dbReference type="SAM" id="Phobius"/>
    </source>
</evidence>